<evidence type="ECO:0000256" key="3">
    <source>
        <dbReference type="ARBA" id="ARBA00022490"/>
    </source>
</evidence>
<dbReference type="Pfam" id="PF26549">
    <property type="entry name" value="Tricorn_N"/>
    <property type="match status" value="1"/>
</dbReference>
<dbReference type="CDD" id="cd07562">
    <property type="entry name" value="Peptidase_S41_TRI"/>
    <property type="match status" value="1"/>
</dbReference>
<evidence type="ECO:0000256" key="2">
    <source>
        <dbReference type="ARBA" id="ARBA00008524"/>
    </source>
</evidence>
<evidence type="ECO:0000256" key="8">
    <source>
        <dbReference type="PIRSR" id="PIRSR036421-1"/>
    </source>
</evidence>
<reference evidence="12" key="2">
    <citation type="journal article" date="2012" name="PLoS ONE">
        <title>A Deeply Branching Thermophilic Bacterium with an Ancient Acetyl-CoA Pathway Dominates a Subsurface Ecosystem.</title>
        <authorList>
            <person name="Takami H."/>
            <person name="Noguchi H."/>
            <person name="Takaki Y."/>
            <person name="Uchiyama I."/>
            <person name="Toyoda A."/>
            <person name="Nishi S."/>
            <person name="Chee G.-J."/>
            <person name="Arai W."/>
            <person name="Nunoura T."/>
            <person name="Itoh T."/>
            <person name="Hattori M."/>
            <person name="Takai K."/>
        </authorList>
    </citation>
    <scope>NUCLEOTIDE SEQUENCE</scope>
</reference>
<gene>
    <name evidence="12" type="ORF">HGMM_F51D07C21</name>
</gene>
<feature type="region of interest" description="Disordered" evidence="10">
    <location>
        <begin position="1054"/>
        <end position="1075"/>
    </location>
</feature>
<feature type="active site" description="Nucleophile" evidence="8">
    <location>
        <position position="957"/>
    </location>
</feature>
<feature type="compositionally biased region" description="Basic and acidic residues" evidence="10">
    <location>
        <begin position="516"/>
        <end position="538"/>
    </location>
</feature>
<organism evidence="12">
    <name type="scientific">uncultured Acetothermia bacterium</name>
    <dbReference type="NCBI Taxonomy" id="236499"/>
    <lineage>
        <taxon>Bacteria</taxon>
        <taxon>Candidatus Bipolaricaulota</taxon>
        <taxon>environmental samples</taxon>
    </lineage>
</organism>
<dbReference type="SMART" id="SM00245">
    <property type="entry name" value="TSPc"/>
    <property type="match status" value="1"/>
</dbReference>
<dbReference type="Gene3D" id="2.120.10.60">
    <property type="entry name" value="Tricorn protease N-terminal domain"/>
    <property type="match status" value="1"/>
</dbReference>
<feature type="active site" description="Charge relay system" evidence="8">
    <location>
        <position position="1015"/>
    </location>
</feature>
<evidence type="ECO:0000256" key="10">
    <source>
        <dbReference type="SAM" id="MobiDB-lite"/>
    </source>
</evidence>
<dbReference type="EMBL" id="AP011778">
    <property type="protein sequence ID" value="BAL57540.1"/>
    <property type="molecule type" value="Genomic_DNA"/>
</dbReference>
<sequence length="1075" mass="121521">MPTAGYYRYPTIAGDTVVFVSEDDLWTVPAHGGVARRLTSGLGMASFPALSPDGKYIAFSGRDEGHTEVYLMPAEGGQPKRLTFLGSNSMVVGWSPDGKILFASNAAQPFLNIYLLYALSPQGGTPELLPTGPALSISFGPKGGCVIGRNALDPARWKRYRGGTAGDIWIDPDGSGNWRRLLHVQGNLARPMWLGDRIFFLSDHEGIGNLYSCTPSGEDIRRHTDHEDFYVRHPHTDGTRIVYHAGADLYVYDPTKNQNWKIAVEYHSPRTQRSRKFVESAKYLEDYALHPKGHLLAVTTRGKVFTMGNWEGPIVQHGEPDGVRHRLARWLHDGKRLIAVCDADGEESLEIFYADGLTPPERLTGIEFGRAIELKPSPTADHVALTNHRNELILVDLQTKHARVLDRSPYAPIAGFDWSPDGRWIAYSCALSLHTSAIKACKIETGELFSVTRPVLQDVSPTFDPDGKYLYFLSYREFDPVYDNLHFDLGFPRGVRPYLVTLKKDLANPFVPVPKAPEEKNQKSEEKEQQSEAKPEEKIEIDFDGIENRVLAFPVPDGRYQQIAAMKGKVLYTSLPIEGSLNMNWFQLTEPPAKATLEVYDFESLKAETLISGITNFKLSDDRKTLVYRAGNRLRALKAGEKPDEKLAAEPPSKRSGWIDLSRVRVSVDPPSEWRQMFREAWRLQRDHFWTEDMADVDWHAVYERYFPLIERISTRAEFSDLMWEMQGELGTSHAYEFGGDYRPEPRYDMGFLGADLVYDKKLKLWKVGHIVQGDPWDMAKSSPLAQPGVNVREGDAILAINGRRVDENTSPYELLVNQANCEILLTVGDAKGENPRTVSVKTLANETPARYREWVEKNRKFVHEQTNGRVGYVHIPNMGPLGYSEFHRYFLSEIDREGLIVDVRFNGGGHVSELILEKLARRRIAYVKTRWFGEQPYPTDSVGGPMVALTNEYAGSDGDIFSHNFKLLKLGPLVGKRTWGGVIGIWARHSLVDGGITTQPEFSFWFKDVGWKVENYGTDPDIEVEYRPQDYVAEKDPQLERAVREIVKLLETHPPSKPEFSKRPSRSLPKLPRK</sequence>
<accession>H5SN04</accession>
<dbReference type="Gene3D" id="2.130.10.10">
    <property type="entry name" value="YVTN repeat-like/Quinoprotein amine dehydrogenase"/>
    <property type="match status" value="1"/>
</dbReference>
<dbReference type="GO" id="GO:0006508">
    <property type="term" value="P:proteolysis"/>
    <property type="evidence" value="ECO:0007669"/>
    <property type="project" value="UniProtKB-UniRule"/>
</dbReference>
<dbReference type="GO" id="GO:0008236">
    <property type="term" value="F:serine-type peptidase activity"/>
    <property type="evidence" value="ECO:0007669"/>
    <property type="project" value="UniProtKB-UniRule"/>
</dbReference>
<dbReference type="Pfam" id="PF26550">
    <property type="entry name" value="Tricorn_2nd"/>
    <property type="match status" value="1"/>
</dbReference>
<evidence type="ECO:0000259" key="11">
    <source>
        <dbReference type="SMART" id="SM00245"/>
    </source>
</evidence>
<dbReference type="InterPro" id="IPR015943">
    <property type="entry name" value="WD40/YVTN_repeat-like_dom_sf"/>
</dbReference>
<proteinExistence type="inferred from homology"/>
<keyword evidence="4 7" id="KW-0645">Protease</keyword>
<name>H5SN04_9BACT</name>
<reference evidence="12" key="1">
    <citation type="journal article" date="2005" name="Environ. Microbiol.">
        <title>Genetic and functional properties of uncultivated thermophilic crenarchaeotes from a subsurface gold mine as revealed by analysis of genome fragments.</title>
        <authorList>
            <person name="Nunoura T."/>
            <person name="Hirayama H."/>
            <person name="Takami H."/>
            <person name="Oida H."/>
            <person name="Nishi S."/>
            <person name="Shimamura S."/>
            <person name="Suzuki Y."/>
            <person name="Inagaki F."/>
            <person name="Takai K."/>
            <person name="Nealson K.H."/>
            <person name="Horikoshi K."/>
        </authorList>
    </citation>
    <scope>NUCLEOTIDE SEQUENCE</scope>
</reference>
<dbReference type="Pfam" id="PF14685">
    <property type="entry name" value="PDZ_Tricorn"/>
    <property type="match status" value="1"/>
</dbReference>
<evidence type="ECO:0000256" key="5">
    <source>
        <dbReference type="ARBA" id="ARBA00022801"/>
    </source>
</evidence>
<feature type="compositionally biased region" description="Basic and acidic residues" evidence="10">
    <location>
        <begin position="1054"/>
        <end position="1063"/>
    </location>
</feature>
<dbReference type="Gene3D" id="3.90.226.10">
    <property type="entry name" value="2-enoyl-CoA Hydratase, Chain A, domain 1"/>
    <property type="match status" value="1"/>
</dbReference>
<dbReference type="SUPFAM" id="SSF50156">
    <property type="entry name" value="PDZ domain-like"/>
    <property type="match status" value="1"/>
</dbReference>
<keyword evidence="6 7" id="KW-0720">Serine protease</keyword>
<feature type="active site" description="Charge relay system" evidence="8">
    <location>
        <position position="734"/>
    </location>
</feature>
<evidence type="ECO:0000256" key="9">
    <source>
        <dbReference type="PIRSR" id="PIRSR036421-3"/>
    </source>
</evidence>
<keyword evidence="5 7" id="KW-0378">Hydrolase</keyword>
<feature type="region of interest" description="Disordered" evidence="10">
    <location>
        <begin position="511"/>
        <end position="538"/>
    </location>
</feature>
<evidence type="ECO:0000313" key="12">
    <source>
        <dbReference type="EMBL" id="BAL57540.1"/>
    </source>
</evidence>
<feature type="site" description="Transition state stabilizer; via amide nitrogen" evidence="9">
    <location>
        <position position="958"/>
    </location>
</feature>
<dbReference type="Gene3D" id="2.30.42.10">
    <property type="match status" value="1"/>
</dbReference>
<dbReference type="SUPFAM" id="SSF69322">
    <property type="entry name" value="Tricorn protease domain 2"/>
    <property type="match status" value="1"/>
</dbReference>
<dbReference type="MEROPS" id="S41.005"/>
<dbReference type="InterPro" id="IPR036034">
    <property type="entry name" value="PDZ_sf"/>
</dbReference>
<dbReference type="InterPro" id="IPR029045">
    <property type="entry name" value="ClpP/crotonase-like_dom_sf"/>
</dbReference>
<evidence type="ECO:0000256" key="6">
    <source>
        <dbReference type="ARBA" id="ARBA00022825"/>
    </source>
</evidence>
<dbReference type="EC" id="3.4.21.-" evidence="7"/>
<dbReference type="Gene3D" id="3.30.750.44">
    <property type="match status" value="1"/>
</dbReference>
<keyword evidence="3 7" id="KW-0963">Cytoplasm</keyword>
<dbReference type="SUPFAM" id="SSF52096">
    <property type="entry name" value="ClpP/crotonase"/>
    <property type="match status" value="1"/>
</dbReference>
<dbReference type="PIRSF" id="PIRSF036421">
    <property type="entry name" value="Tricorn_protease"/>
    <property type="match status" value="1"/>
</dbReference>
<dbReference type="PANTHER" id="PTHR43253:SF1">
    <property type="entry name" value="TRICORN PROTEASE HOMOLOG 2-RELATED"/>
    <property type="match status" value="1"/>
</dbReference>
<comment type="similarity">
    <text evidence="2 7">Belongs to the peptidase S41B family.</text>
</comment>
<evidence type="ECO:0000256" key="7">
    <source>
        <dbReference type="PIRNR" id="PIRNR036421"/>
    </source>
</evidence>
<feature type="domain" description="Tail specific protease" evidence="11">
    <location>
        <begin position="836"/>
        <end position="1026"/>
    </location>
</feature>
<comment type="subcellular location">
    <subcellularLocation>
        <location evidence="1 7">Cytoplasm</location>
    </subcellularLocation>
</comment>
<dbReference type="PANTHER" id="PTHR43253">
    <property type="entry name" value="TRICORN PROTEASE HOMOLOG 2-RELATED"/>
    <property type="match status" value="1"/>
</dbReference>
<comment type="function">
    <text evidence="7">Degrades oligopeptides.</text>
</comment>
<protein>
    <recommendedName>
        <fullName evidence="7">Tricorn protease homolog</fullName>
        <ecNumber evidence="7">3.4.21.-</ecNumber>
    </recommendedName>
</protein>
<dbReference type="InterPro" id="IPR028204">
    <property type="entry name" value="Tricorn_C1"/>
</dbReference>
<evidence type="ECO:0000256" key="4">
    <source>
        <dbReference type="ARBA" id="ARBA00022670"/>
    </source>
</evidence>
<evidence type="ECO:0000256" key="1">
    <source>
        <dbReference type="ARBA" id="ARBA00004496"/>
    </source>
</evidence>
<dbReference type="GO" id="GO:0005737">
    <property type="term" value="C:cytoplasm"/>
    <property type="evidence" value="ECO:0007669"/>
    <property type="project" value="UniProtKB-SubCell"/>
</dbReference>
<dbReference type="CDD" id="cd10828">
    <property type="entry name" value="cpPDZ_Tricorn-protease"/>
    <property type="match status" value="1"/>
</dbReference>
<dbReference type="SUPFAM" id="SSF69304">
    <property type="entry name" value="Tricorn protease N-terminal domain"/>
    <property type="match status" value="1"/>
</dbReference>
<dbReference type="Pfam" id="PF14684">
    <property type="entry name" value="Tricorn_C1"/>
    <property type="match status" value="1"/>
</dbReference>
<dbReference type="InterPro" id="IPR029414">
    <property type="entry name" value="Tricorn_PDZ"/>
</dbReference>
<dbReference type="InterPro" id="IPR005151">
    <property type="entry name" value="Tail-specific_protease"/>
</dbReference>
<dbReference type="Pfam" id="PF03572">
    <property type="entry name" value="Peptidase_S41"/>
    <property type="match status" value="1"/>
</dbReference>
<dbReference type="InterPro" id="IPR012393">
    <property type="entry name" value="Tricorn_protease"/>
</dbReference>
<dbReference type="AlphaFoldDB" id="H5SN04"/>